<keyword evidence="1" id="KW-0472">Membrane</keyword>
<feature type="transmembrane region" description="Helical" evidence="1">
    <location>
        <begin position="96"/>
        <end position="119"/>
    </location>
</feature>
<feature type="transmembrane region" description="Helical" evidence="1">
    <location>
        <begin position="49"/>
        <end position="66"/>
    </location>
</feature>
<keyword evidence="1" id="KW-0812">Transmembrane</keyword>
<feature type="transmembrane region" description="Helical" evidence="1">
    <location>
        <begin position="131"/>
        <end position="150"/>
    </location>
</feature>
<dbReference type="AlphaFoldDB" id="A0A6I6CBS2"/>
<dbReference type="RefSeq" id="WP_156005612.1">
    <property type="nucleotide sequence ID" value="NZ_CP046276.1"/>
</dbReference>
<reference evidence="2 3" key="1">
    <citation type="submission" date="2019-11" db="EMBL/GenBank/DDBJ databases">
        <title>Complete genome sequence of Spiroplasma tabanidicola TAUS-1 (DSM 22603).</title>
        <authorList>
            <person name="Huang C.-T."/>
            <person name="Lin Y.-C."/>
            <person name="Kuo C.-H."/>
        </authorList>
    </citation>
    <scope>NUCLEOTIDE SEQUENCE [LARGE SCALE GENOMIC DNA]</scope>
    <source>
        <strain evidence="2 3">TAUS-1</strain>
    </source>
</reference>
<sequence>MDFKLVKPVLKKPLIWMGAIIFTTIIILFIVVFTISIDKKQKVIWSCQLVLNFLVIYFISIVLNFSKTSVTLFNDIHTTTNLETNVISVEVKSSRYIHIFIIFFAVICFFIHLTSGAQIQKLKWADYASGYWWAFIIVMVYNLVYFYIFFNINSYLLNNNDKFKKNYINFYKKSKEQIENKKSDNIKNE</sequence>
<dbReference type="Proteomes" id="UP000424468">
    <property type="component" value="Chromosome"/>
</dbReference>
<evidence type="ECO:0000313" key="3">
    <source>
        <dbReference type="Proteomes" id="UP000424468"/>
    </source>
</evidence>
<protein>
    <recommendedName>
        <fullName evidence="4">Transmembrane protein</fullName>
    </recommendedName>
</protein>
<dbReference type="OrthoDB" id="389612at2"/>
<dbReference type="EMBL" id="CP046276">
    <property type="protein sequence ID" value="QGS51542.1"/>
    <property type="molecule type" value="Genomic_DNA"/>
</dbReference>
<evidence type="ECO:0008006" key="4">
    <source>
        <dbReference type="Google" id="ProtNLM"/>
    </source>
</evidence>
<evidence type="ECO:0000313" key="2">
    <source>
        <dbReference type="EMBL" id="QGS51542.1"/>
    </source>
</evidence>
<name>A0A6I6CBS2_9MOLU</name>
<accession>A0A6I6CBS2</accession>
<feature type="transmembrane region" description="Helical" evidence="1">
    <location>
        <begin position="14"/>
        <end position="37"/>
    </location>
</feature>
<organism evidence="2 3">
    <name type="scientific">Spiroplasma tabanidicola</name>
    <dbReference type="NCBI Taxonomy" id="324079"/>
    <lineage>
        <taxon>Bacteria</taxon>
        <taxon>Bacillati</taxon>
        <taxon>Mycoplasmatota</taxon>
        <taxon>Mollicutes</taxon>
        <taxon>Entomoplasmatales</taxon>
        <taxon>Spiroplasmataceae</taxon>
        <taxon>Spiroplasma</taxon>
    </lineage>
</organism>
<evidence type="ECO:0000256" key="1">
    <source>
        <dbReference type="SAM" id="Phobius"/>
    </source>
</evidence>
<keyword evidence="3" id="KW-1185">Reference proteome</keyword>
<gene>
    <name evidence="2" type="ORF">STABA_v1c01750</name>
</gene>
<proteinExistence type="predicted"/>
<dbReference type="KEGG" id="stab:STABA_v1c01750"/>
<keyword evidence="1" id="KW-1133">Transmembrane helix</keyword>